<dbReference type="CDD" id="cd05401">
    <property type="entry name" value="NT_GlnE_GlnD_like"/>
    <property type="match status" value="1"/>
</dbReference>
<dbReference type="Gene3D" id="2.60.120.10">
    <property type="entry name" value="Jelly Rolls"/>
    <property type="match status" value="1"/>
</dbReference>
<evidence type="ECO:0000256" key="2">
    <source>
        <dbReference type="PROSITE-ProRule" id="PRU00703"/>
    </source>
</evidence>
<feature type="domain" description="CBS" evidence="4">
    <location>
        <begin position="225"/>
        <end position="282"/>
    </location>
</feature>
<dbReference type="HOGENOM" id="CLU_027866_1_0_11"/>
<dbReference type="GeneID" id="78249620"/>
<feature type="domain" description="CBS" evidence="4">
    <location>
        <begin position="161"/>
        <end position="217"/>
    </location>
</feature>
<dbReference type="eggNOG" id="COG2905">
    <property type="taxonomic scope" value="Bacteria"/>
</dbReference>
<keyword evidence="6" id="KW-1185">Reference proteome</keyword>
<dbReference type="InterPro" id="IPR014710">
    <property type="entry name" value="RmlC-like_jellyroll"/>
</dbReference>
<protein>
    <recommendedName>
        <fullName evidence="7">Histidine kinase</fullName>
    </recommendedName>
</protein>
<dbReference type="InterPro" id="IPR051257">
    <property type="entry name" value="Diverse_CBS-Domain"/>
</dbReference>
<dbReference type="InterPro" id="IPR018490">
    <property type="entry name" value="cNMP-bd_dom_sf"/>
</dbReference>
<dbReference type="InterPro" id="IPR000595">
    <property type="entry name" value="cNMP-bd_dom"/>
</dbReference>
<dbReference type="SMART" id="SM00100">
    <property type="entry name" value="cNMP"/>
    <property type="match status" value="1"/>
</dbReference>
<dbReference type="PANTHER" id="PTHR43080:SF2">
    <property type="entry name" value="CBS DOMAIN-CONTAINING PROTEIN"/>
    <property type="match status" value="1"/>
</dbReference>
<dbReference type="OrthoDB" id="9789996at2"/>
<evidence type="ECO:0000256" key="1">
    <source>
        <dbReference type="ARBA" id="ARBA00023122"/>
    </source>
</evidence>
<dbReference type="InterPro" id="IPR000644">
    <property type="entry name" value="CBS_dom"/>
</dbReference>
<dbReference type="GO" id="GO:0008773">
    <property type="term" value="F:[protein-PII] uridylyltransferase activity"/>
    <property type="evidence" value="ECO:0007669"/>
    <property type="project" value="InterPro"/>
</dbReference>
<evidence type="ECO:0000313" key="5">
    <source>
        <dbReference type="EMBL" id="AGU14966.1"/>
    </source>
</evidence>
<evidence type="ECO:0000259" key="3">
    <source>
        <dbReference type="PROSITE" id="PS50042"/>
    </source>
</evidence>
<sequence length="624" mass="68079">MSVELEEVRGFLAGIEPFAHLPQQELEGLPSRMTMRYARRGDIVVKQGEVNSTLYIIRSGAIDIAGDEGILLDRRDAGRTFGYSTLAIGTHPAAPSRYDMIAVEDTLLLCLPAEVVTELAERHPDLARYYSGQSARIKAAAEELRHHSSSEILRTRVGDFMTSAPAHVDTNATIQQAAHTMEQNKVSSLLVMDGGTLVGIVTDRDMRGRVVACAFDVNTPVNAIMTPRPLTAAPDTLAFEAMLLMAEHRIHHLPISDGQGGVCGIVATADIMRLLQDDPIYLTADLNQRSTPEELRETYQSAGKVAARFIERGASAEEVTGLLTVAADALAGRLLTLAEEQLGQPPVPYAFVVLGSQGRRGMGLASDQDNAIILGDDYDPSNPQHVDYFSELSQCVCTGLDVAGQVLCPGDMMASNPEWRKTTSEWDRTFHQWITAPEPDALLNAQVFFDMRAIHGDRELAERVHSYAVSTAKNARRFHAHLAALAARREPPLGFFRGLVVERGGDYANTLDVKKGGIAGIVQMARLFALASGSEEVGTRQRLAAAAGDSVSERGASDLTDAFDFLNSIVLRHQATHIRAGQDPDYHIDPQSLGRLDRDHLRDAFRIIKSMQDALATKFPVRNI</sequence>
<dbReference type="Pfam" id="PF03445">
    <property type="entry name" value="DUF294"/>
    <property type="match status" value="1"/>
</dbReference>
<dbReference type="SUPFAM" id="SSF54631">
    <property type="entry name" value="CBS-domain pair"/>
    <property type="match status" value="1"/>
</dbReference>
<dbReference type="Pfam" id="PF10335">
    <property type="entry name" value="DUF294_C"/>
    <property type="match status" value="1"/>
</dbReference>
<dbReference type="SUPFAM" id="SSF81301">
    <property type="entry name" value="Nucleotidyltransferase"/>
    <property type="match status" value="1"/>
</dbReference>
<feature type="domain" description="Cyclic nucleotide-binding" evidence="3">
    <location>
        <begin position="17"/>
        <end position="128"/>
    </location>
</feature>
<dbReference type="AlphaFoldDB" id="U3GXW6"/>
<dbReference type="InterPro" id="IPR043519">
    <property type="entry name" value="NT_sf"/>
</dbReference>
<evidence type="ECO:0000259" key="4">
    <source>
        <dbReference type="PROSITE" id="PS51371"/>
    </source>
</evidence>
<dbReference type="InterPro" id="IPR005105">
    <property type="entry name" value="GlnD_Uridyltrans_N"/>
</dbReference>
<dbReference type="STRING" id="1348662.CARG_04095"/>
<name>U3GXW6_9CORY</name>
<dbReference type="SMART" id="SM00116">
    <property type="entry name" value="CBS"/>
    <property type="match status" value="2"/>
</dbReference>
<gene>
    <name evidence="5" type="ORF">CARG_04095</name>
</gene>
<dbReference type="Pfam" id="PF00571">
    <property type="entry name" value="CBS"/>
    <property type="match status" value="2"/>
</dbReference>
<dbReference type="CDD" id="cd00038">
    <property type="entry name" value="CAP_ED"/>
    <property type="match status" value="1"/>
</dbReference>
<dbReference type="PROSITE" id="PS51371">
    <property type="entry name" value="CBS"/>
    <property type="match status" value="2"/>
</dbReference>
<dbReference type="Pfam" id="PF00027">
    <property type="entry name" value="cNMP_binding"/>
    <property type="match status" value="1"/>
</dbReference>
<dbReference type="SUPFAM" id="SSF51206">
    <property type="entry name" value="cAMP-binding domain-like"/>
    <property type="match status" value="1"/>
</dbReference>
<evidence type="ECO:0000313" key="6">
    <source>
        <dbReference type="Proteomes" id="UP000016943"/>
    </source>
</evidence>
<reference evidence="5 6" key="1">
    <citation type="journal article" date="2013" name="Genome Announc.">
        <title>Whole-Genome Sequence of the Clinical Strain Corynebacterium argentoratense DSM 44202, Isolated from a Human Throat Specimen.</title>
        <authorList>
            <person name="Bomholt C."/>
            <person name="Glaub A."/>
            <person name="Gravermann K."/>
            <person name="Albersmeier A."/>
            <person name="Brinkrolf K."/>
            <person name="Ruckert C."/>
            <person name="Tauch A."/>
        </authorList>
    </citation>
    <scope>NUCLEOTIDE SEQUENCE [LARGE SCALE GENOMIC DNA]</scope>
    <source>
        <strain evidence="5">DSM 44202</strain>
    </source>
</reference>
<keyword evidence="1 2" id="KW-0129">CBS domain</keyword>
<organism evidence="5 6">
    <name type="scientific">Corynebacterium argentoratense DSM 44202</name>
    <dbReference type="NCBI Taxonomy" id="1348662"/>
    <lineage>
        <taxon>Bacteria</taxon>
        <taxon>Bacillati</taxon>
        <taxon>Actinomycetota</taxon>
        <taxon>Actinomycetes</taxon>
        <taxon>Mycobacteriales</taxon>
        <taxon>Corynebacteriaceae</taxon>
        <taxon>Corynebacterium</taxon>
    </lineage>
</organism>
<dbReference type="InterPro" id="IPR018821">
    <property type="entry name" value="DUF294_put_nucleoTrafse_sb-bd"/>
</dbReference>
<dbReference type="PROSITE" id="PS50042">
    <property type="entry name" value="CNMP_BINDING_3"/>
    <property type="match status" value="1"/>
</dbReference>
<proteinExistence type="predicted"/>
<dbReference type="PATRIC" id="fig|1348662.3.peg.807"/>
<dbReference type="CDD" id="cd04587">
    <property type="entry name" value="CBS_pair_CAP-ED_NT_Pol-beta-like_DUF294_assoc"/>
    <property type="match status" value="1"/>
</dbReference>
<dbReference type="PANTHER" id="PTHR43080">
    <property type="entry name" value="CBS DOMAIN-CONTAINING PROTEIN CBSX3, MITOCHONDRIAL"/>
    <property type="match status" value="1"/>
</dbReference>
<dbReference type="Proteomes" id="UP000016943">
    <property type="component" value="Chromosome"/>
</dbReference>
<dbReference type="KEGG" id="caz:CARG_04095"/>
<dbReference type="Gene3D" id="3.10.580.10">
    <property type="entry name" value="CBS-domain"/>
    <property type="match status" value="1"/>
</dbReference>
<dbReference type="EMBL" id="CP006365">
    <property type="protein sequence ID" value="AGU14966.1"/>
    <property type="molecule type" value="Genomic_DNA"/>
</dbReference>
<evidence type="ECO:0008006" key="7">
    <source>
        <dbReference type="Google" id="ProtNLM"/>
    </source>
</evidence>
<accession>U3GXW6</accession>
<dbReference type="RefSeq" id="WP_020976119.1">
    <property type="nucleotide sequence ID" value="NC_022198.1"/>
</dbReference>
<dbReference type="InterPro" id="IPR046342">
    <property type="entry name" value="CBS_dom_sf"/>
</dbReference>